<dbReference type="InterPro" id="IPR050092">
    <property type="entry name" value="RNase_H"/>
</dbReference>
<organism evidence="10 11">
    <name type="scientific">Suillus discolor</name>
    <dbReference type="NCBI Taxonomy" id="1912936"/>
    <lineage>
        <taxon>Eukaryota</taxon>
        <taxon>Fungi</taxon>
        <taxon>Dikarya</taxon>
        <taxon>Basidiomycota</taxon>
        <taxon>Agaricomycotina</taxon>
        <taxon>Agaricomycetes</taxon>
        <taxon>Agaricomycetidae</taxon>
        <taxon>Boletales</taxon>
        <taxon>Suillineae</taxon>
        <taxon>Suillaceae</taxon>
        <taxon>Suillus</taxon>
    </lineage>
</organism>
<evidence type="ECO:0000256" key="5">
    <source>
        <dbReference type="ARBA" id="ARBA00022723"/>
    </source>
</evidence>
<evidence type="ECO:0000313" key="11">
    <source>
        <dbReference type="Proteomes" id="UP000823399"/>
    </source>
</evidence>
<dbReference type="AlphaFoldDB" id="A0A9P7F6B8"/>
<dbReference type="InterPro" id="IPR002156">
    <property type="entry name" value="RNaseH_domain"/>
</dbReference>
<dbReference type="InterPro" id="IPR036397">
    <property type="entry name" value="RNaseH_sf"/>
</dbReference>
<dbReference type="GO" id="GO:0046872">
    <property type="term" value="F:metal ion binding"/>
    <property type="evidence" value="ECO:0007669"/>
    <property type="project" value="UniProtKB-KW"/>
</dbReference>
<dbReference type="PANTHER" id="PTHR10642:SF26">
    <property type="entry name" value="RIBONUCLEASE H1"/>
    <property type="match status" value="1"/>
</dbReference>
<dbReference type="GO" id="GO:0004523">
    <property type="term" value="F:RNA-DNA hybrid ribonuclease activity"/>
    <property type="evidence" value="ECO:0007669"/>
    <property type="project" value="UniProtKB-EC"/>
</dbReference>
<dbReference type="Gene3D" id="3.30.420.10">
    <property type="entry name" value="Ribonuclease H-like superfamily/Ribonuclease H"/>
    <property type="match status" value="1"/>
</dbReference>
<evidence type="ECO:0000259" key="9">
    <source>
        <dbReference type="PROSITE" id="PS50879"/>
    </source>
</evidence>
<evidence type="ECO:0000256" key="4">
    <source>
        <dbReference type="ARBA" id="ARBA00022722"/>
    </source>
</evidence>
<gene>
    <name evidence="10" type="ORF">F5147DRAFT_576941</name>
</gene>
<keyword evidence="4" id="KW-0540">Nuclease</keyword>
<dbReference type="PANTHER" id="PTHR10642">
    <property type="entry name" value="RIBONUCLEASE H1"/>
    <property type="match status" value="1"/>
</dbReference>
<dbReference type="GO" id="GO:0043137">
    <property type="term" value="P:DNA replication, removal of RNA primer"/>
    <property type="evidence" value="ECO:0007669"/>
    <property type="project" value="TreeGrafter"/>
</dbReference>
<evidence type="ECO:0000256" key="7">
    <source>
        <dbReference type="ARBA" id="ARBA00022801"/>
    </source>
</evidence>
<dbReference type="OrthoDB" id="2205812at2759"/>
<keyword evidence="11" id="KW-1185">Reference proteome</keyword>
<dbReference type="PROSITE" id="PS50879">
    <property type="entry name" value="RNASE_H_1"/>
    <property type="match status" value="1"/>
</dbReference>
<comment type="catalytic activity">
    <reaction evidence="1">
        <text>Endonucleolytic cleavage to 5'-phosphomonoester.</text>
        <dbReference type="EC" id="3.1.26.4"/>
    </reaction>
</comment>
<comment type="similarity">
    <text evidence="2">Belongs to the RNase H family.</text>
</comment>
<reference evidence="10" key="1">
    <citation type="journal article" date="2020" name="New Phytol.">
        <title>Comparative genomics reveals dynamic genome evolution in host specialist ectomycorrhizal fungi.</title>
        <authorList>
            <person name="Lofgren L.A."/>
            <person name="Nguyen N.H."/>
            <person name="Vilgalys R."/>
            <person name="Ruytinx J."/>
            <person name="Liao H.L."/>
            <person name="Branco S."/>
            <person name="Kuo A."/>
            <person name="LaButti K."/>
            <person name="Lipzen A."/>
            <person name="Andreopoulos W."/>
            <person name="Pangilinan J."/>
            <person name="Riley R."/>
            <person name="Hundley H."/>
            <person name="Na H."/>
            <person name="Barry K."/>
            <person name="Grigoriev I.V."/>
            <person name="Stajich J.E."/>
            <person name="Kennedy P.G."/>
        </authorList>
    </citation>
    <scope>NUCLEOTIDE SEQUENCE</scope>
    <source>
        <strain evidence="10">FC423</strain>
    </source>
</reference>
<comment type="caution">
    <text evidence="10">The sequence shown here is derived from an EMBL/GenBank/DDBJ whole genome shotgun (WGS) entry which is preliminary data.</text>
</comment>
<dbReference type="Pfam" id="PF00075">
    <property type="entry name" value="RNase_H"/>
    <property type="match status" value="1"/>
</dbReference>
<dbReference type="Proteomes" id="UP000823399">
    <property type="component" value="Unassembled WGS sequence"/>
</dbReference>
<dbReference type="InterPro" id="IPR012337">
    <property type="entry name" value="RNaseH-like_sf"/>
</dbReference>
<proteinExistence type="inferred from homology"/>
<evidence type="ECO:0000256" key="6">
    <source>
        <dbReference type="ARBA" id="ARBA00022759"/>
    </source>
</evidence>
<dbReference type="GeneID" id="64693619"/>
<evidence type="ECO:0000256" key="3">
    <source>
        <dbReference type="ARBA" id="ARBA00012180"/>
    </source>
</evidence>
<evidence type="ECO:0000256" key="2">
    <source>
        <dbReference type="ARBA" id="ARBA00005300"/>
    </source>
</evidence>
<protein>
    <recommendedName>
        <fullName evidence="3">ribonuclease H</fullName>
        <ecNumber evidence="3">3.1.26.4</ecNumber>
    </recommendedName>
</protein>
<evidence type="ECO:0000256" key="8">
    <source>
        <dbReference type="SAM" id="MobiDB-lite"/>
    </source>
</evidence>
<evidence type="ECO:0000256" key="1">
    <source>
        <dbReference type="ARBA" id="ARBA00000077"/>
    </source>
</evidence>
<dbReference type="EC" id="3.1.26.4" evidence="3"/>
<dbReference type="SUPFAM" id="SSF53098">
    <property type="entry name" value="Ribonuclease H-like"/>
    <property type="match status" value="1"/>
</dbReference>
<keyword evidence="7" id="KW-0378">Hydrolase</keyword>
<accession>A0A9P7F6B8</accession>
<dbReference type="EMBL" id="JABBWM010000027">
    <property type="protein sequence ID" value="KAG2108526.1"/>
    <property type="molecule type" value="Genomic_DNA"/>
</dbReference>
<sequence>MYKSKEEGGINLLDIKSRNDTIEIIWVKSYLDLSASRPTWAPLMDLILNNIRPCVNDNENNNTNPFLTSWTPPIRGNKMNSLPRVAQMLLKTARKYNISFMPIKISKDLKKNLLAWSHIGTPTNAYHKTKTKCLNETHKSTKVKNLLKIRKKLTHINDEDRHFPRKNCPCTACQKDRRIGCKDPHKCAQTANEILFRITPKFNTKTKPKKDGLSLTRRRKEKNHQAHESRQGEILFDPTTTIRSNLTDCFRIFSNPEHNSLTPAHRLQAPVRGLNLLQDHITIFTDGSCINNGKENSQSGGGIWLGENHPKNLAFRIPGSKHSNQIAEISAILLALQ</sequence>
<feature type="region of interest" description="Disordered" evidence="8">
    <location>
        <begin position="205"/>
        <end position="232"/>
    </location>
</feature>
<keyword evidence="6" id="KW-0255">Endonuclease</keyword>
<name>A0A9P7F6B8_9AGAM</name>
<evidence type="ECO:0000313" key="10">
    <source>
        <dbReference type="EMBL" id="KAG2108526.1"/>
    </source>
</evidence>
<keyword evidence="5" id="KW-0479">Metal-binding</keyword>
<dbReference type="RefSeq" id="XP_041292971.1">
    <property type="nucleotide sequence ID" value="XM_041431360.1"/>
</dbReference>
<feature type="domain" description="RNase H type-1" evidence="9">
    <location>
        <begin position="277"/>
        <end position="337"/>
    </location>
</feature>
<dbReference type="GO" id="GO:0003676">
    <property type="term" value="F:nucleic acid binding"/>
    <property type="evidence" value="ECO:0007669"/>
    <property type="project" value="InterPro"/>
</dbReference>